<dbReference type="InterPro" id="IPR020846">
    <property type="entry name" value="MFS_dom"/>
</dbReference>
<dbReference type="PROSITE" id="PS50850">
    <property type="entry name" value="MFS"/>
    <property type="match status" value="1"/>
</dbReference>
<dbReference type="RefSeq" id="WP_128958456.1">
    <property type="nucleotide sequence ID" value="NZ_RDQZ01000015.1"/>
</dbReference>
<keyword evidence="3 6" id="KW-0812">Transmembrane</keyword>
<evidence type="ECO:0000313" key="9">
    <source>
        <dbReference type="Proteomes" id="UP000290401"/>
    </source>
</evidence>
<comment type="caution">
    <text evidence="8">The sequence shown here is derived from an EMBL/GenBank/DDBJ whole genome shotgun (WGS) entry which is preliminary data.</text>
</comment>
<evidence type="ECO:0000259" key="7">
    <source>
        <dbReference type="PROSITE" id="PS50850"/>
    </source>
</evidence>
<organism evidence="8 9">
    <name type="scientific">Bradyrhizobium guangzhouense</name>
    <dbReference type="NCBI Taxonomy" id="1325095"/>
    <lineage>
        <taxon>Bacteria</taxon>
        <taxon>Pseudomonadati</taxon>
        <taxon>Pseudomonadota</taxon>
        <taxon>Alphaproteobacteria</taxon>
        <taxon>Hyphomicrobiales</taxon>
        <taxon>Nitrobacteraceae</taxon>
        <taxon>Bradyrhizobium</taxon>
    </lineage>
</organism>
<feature type="domain" description="Major facilitator superfamily (MFS) profile" evidence="7">
    <location>
        <begin position="4"/>
        <end position="379"/>
    </location>
</feature>
<evidence type="ECO:0000256" key="5">
    <source>
        <dbReference type="ARBA" id="ARBA00023136"/>
    </source>
</evidence>
<dbReference type="SUPFAM" id="SSF103473">
    <property type="entry name" value="MFS general substrate transporter"/>
    <property type="match status" value="1"/>
</dbReference>
<feature type="transmembrane region" description="Helical" evidence="6">
    <location>
        <begin position="127"/>
        <end position="150"/>
    </location>
</feature>
<proteinExistence type="predicted"/>
<evidence type="ECO:0000256" key="3">
    <source>
        <dbReference type="ARBA" id="ARBA00022692"/>
    </source>
</evidence>
<keyword evidence="5 6" id="KW-0472">Membrane</keyword>
<feature type="transmembrane region" description="Helical" evidence="6">
    <location>
        <begin position="156"/>
        <end position="178"/>
    </location>
</feature>
<feature type="transmembrane region" description="Helical" evidence="6">
    <location>
        <begin position="267"/>
        <end position="284"/>
    </location>
</feature>
<evidence type="ECO:0000256" key="4">
    <source>
        <dbReference type="ARBA" id="ARBA00022989"/>
    </source>
</evidence>
<feature type="transmembrane region" description="Helical" evidence="6">
    <location>
        <begin position="234"/>
        <end position="255"/>
    </location>
</feature>
<dbReference type="EMBL" id="RDQZ01000015">
    <property type="protein sequence ID" value="RXH11854.1"/>
    <property type="molecule type" value="Genomic_DNA"/>
</dbReference>
<dbReference type="InterPro" id="IPR036259">
    <property type="entry name" value="MFS_trans_sf"/>
</dbReference>
<keyword evidence="9" id="KW-1185">Reference proteome</keyword>
<name>A0ABY0E4D4_9BRAD</name>
<dbReference type="Gene3D" id="1.20.1250.20">
    <property type="entry name" value="MFS general substrate transporter like domains"/>
    <property type="match status" value="2"/>
</dbReference>
<dbReference type="InterPro" id="IPR050189">
    <property type="entry name" value="MFS_Efflux_Transporters"/>
</dbReference>
<evidence type="ECO:0000256" key="2">
    <source>
        <dbReference type="ARBA" id="ARBA00022475"/>
    </source>
</evidence>
<keyword evidence="4 6" id="KW-1133">Transmembrane helix</keyword>
<evidence type="ECO:0000313" key="8">
    <source>
        <dbReference type="EMBL" id="RXH11854.1"/>
    </source>
</evidence>
<accession>A0ABY0E4D4</accession>
<gene>
    <name evidence="8" type="ORF">EAS56_19460</name>
</gene>
<feature type="transmembrane region" description="Helical" evidence="6">
    <location>
        <begin position="321"/>
        <end position="350"/>
    </location>
</feature>
<dbReference type="Pfam" id="PF07690">
    <property type="entry name" value="MFS_1"/>
    <property type="match status" value="1"/>
</dbReference>
<feature type="transmembrane region" description="Helical" evidence="6">
    <location>
        <begin position="70"/>
        <end position="93"/>
    </location>
</feature>
<feature type="transmembrane region" description="Helical" evidence="6">
    <location>
        <begin position="199"/>
        <end position="222"/>
    </location>
</feature>
<dbReference type="PANTHER" id="PTHR43124:SF10">
    <property type="entry name" value="PURINE EFFLUX PUMP PBUE"/>
    <property type="match status" value="1"/>
</dbReference>
<sequence length="393" mass="39774">MDRRLLVLAIGMFALGTDSYVVAGVLPEISRNFDVSIGAAGQMTTVYSVTFALLSPTIAAIAASVPRKSLLLAGAAIFVLANLATAVAPSFGIALLARAFAGLGAAMFSPTATGSAAMLVPAERRGFALSVVVAGLTLSTALGSPTGAVIGGLGDWRWTMAFVAALGTVAGLGVWVFLTDVPLPTAVSLNKRLAPLADARVGLTLATTFLGLTGIFTVYTYFAVAFDRAIGGNAVMLGALLVLWGAAGTFANLASGRLIDRIGARKVILTMLTVLAIDSALMPWTSRELWTAVPAIVVWGAAGWGLLVPQQHRLVSLAPSIAPVLLGLNTAGSFFGISAAGIVGAAGIQVLGAHNLGIIGAGLAIIALIVAELATTRIAAASVSRSIELSPST</sequence>
<dbReference type="InterPro" id="IPR011701">
    <property type="entry name" value="MFS"/>
</dbReference>
<dbReference type="Proteomes" id="UP000290401">
    <property type="component" value="Unassembled WGS sequence"/>
</dbReference>
<protein>
    <submittedName>
        <fullName evidence="8">MFS transporter</fullName>
    </submittedName>
</protein>
<comment type="subcellular location">
    <subcellularLocation>
        <location evidence="1">Cell membrane</location>
        <topology evidence="1">Multi-pass membrane protein</topology>
    </subcellularLocation>
</comment>
<dbReference type="PANTHER" id="PTHR43124">
    <property type="entry name" value="PURINE EFFLUX PUMP PBUE"/>
    <property type="match status" value="1"/>
</dbReference>
<feature type="transmembrane region" description="Helical" evidence="6">
    <location>
        <begin position="99"/>
        <end position="120"/>
    </location>
</feature>
<feature type="transmembrane region" description="Helical" evidence="6">
    <location>
        <begin position="39"/>
        <end position="63"/>
    </location>
</feature>
<dbReference type="CDD" id="cd17324">
    <property type="entry name" value="MFS_NepI_like"/>
    <property type="match status" value="1"/>
</dbReference>
<feature type="transmembrane region" description="Helical" evidence="6">
    <location>
        <begin position="290"/>
        <end position="309"/>
    </location>
</feature>
<feature type="transmembrane region" description="Helical" evidence="6">
    <location>
        <begin position="356"/>
        <end position="375"/>
    </location>
</feature>
<evidence type="ECO:0000256" key="1">
    <source>
        <dbReference type="ARBA" id="ARBA00004651"/>
    </source>
</evidence>
<keyword evidence="2" id="KW-1003">Cell membrane</keyword>
<reference evidence="8 9" key="1">
    <citation type="submission" date="2018-10" db="EMBL/GenBank/DDBJ databases">
        <title>Bradyrhizobium sp. nov., effective nodules isolated from peanut in China.</title>
        <authorList>
            <person name="Li Y."/>
        </authorList>
    </citation>
    <scope>NUCLEOTIDE SEQUENCE [LARGE SCALE GENOMIC DNA]</scope>
    <source>
        <strain evidence="8 9">CCBAU 53426</strain>
    </source>
</reference>
<evidence type="ECO:0000256" key="6">
    <source>
        <dbReference type="SAM" id="Phobius"/>
    </source>
</evidence>